<sequence>MSSLSFFKKFRRKTEPEPEASTSTLQTVITRVDSLSSGVGSGSTMLDSAILDTNSATHATEPTVIETGVYAIQRVHYYNHRVVHVVLDEDGQTLVLGTIARYGKMPRSALYFITRYANGSHTIQTVRRNRAYASCTGEESGAMCPIVTQKAPCHWMLEESSSFAGLFTIRPCDGKLPVSSKSNYPEQRMGWGVASSEMGTPTKVRLTSTRLLCDPSCTMTIRRGGLKLTMEKYRRSL</sequence>
<keyword evidence="2" id="KW-1185">Reference proteome</keyword>
<dbReference type="VEuPathDB" id="FungiDB:BD410DRAFT_549704"/>
<proteinExistence type="predicted"/>
<dbReference type="EMBL" id="ML170221">
    <property type="protein sequence ID" value="TDL17489.1"/>
    <property type="molecule type" value="Genomic_DNA"/>
</dbReference>
<gene>
    <name evidence="1" type="ORF">BD410DRAFT_549704</name>
</gene>
<dbReference type="AlphaFoldDB" id="A0A4Y7PSE4"/>
<evidence type="ECO:0000313" key="1">
    <source>
        <dbReference type="EMBL" id="TDL17489.1"/>
    </source>
</evidence>
<evidence type="ECO:0000313" key="2">
    <source>
        <dbReference type="Proteomes" id="UP000294933"/>
    </source>
</evidence>
<organism evidence="1 2">
    <name type="scientific">Rickenella mellea</name>
    <dbReference type="NCBI Taxonomy" id="50990"/>
    <lineage>
        <taxon>Eukaryota</taxon>
        <taxon>Fungi</taxon>
        <taxon>Dikarya</taxon>
        <taxon>Basidiomycota</taxon>
        <taxon>Agaricomycotina</taxon>
        <taxon>Agaricomycetes</taxon>
        <taxon>Hymenochaetales</taxon>
        <taxon>Rickenellaceae</taxon>
        <taxon>Rickenella</taxon>
    </lineage>
</organism>
<name>A0A4Y7PSE4_9AGAM</name>
<dbReference type="Proteomes" id="UP000294933">
    <property type="component" value="Unassembled WGS sequence"/>
</dbReference>
<reference evidence="1 2" key="1">
    <citation type="submission" date="2018-06" db="EMBL/GenBank/DDBJ databases">
        <title>A transcriptomic atlas of mushroom development highlights an independent origin of complex multicellularity.</title>
        <authorList>
            <consortium name="DOE Joint Genome Institute"/>
            <person name="Krizsan K."/>
            <person name="Almasi E."/>
            <person name="Merenyi Z."/>
            <person name="Sahu N."/>
            <person name="Viragh M."/>
            <person name="Koszo T."/>
            <person name="Mondo S."/>
            <person name="Kiss B."/>
            <person name="Balint B."/>
            <person name="Kues U."/>
            <person name="Barry K."/>
            <person name="Hegedus J.C."/>
            <person name="Henrissat B."/>
            <person name="Johnson J."/>
            <person name="Lipzen A."/>
            <person name="Ohm R."/>
            <person name="Nagy I."/>
            <person name="Pangilinan J."/>
            <person name="Yan J."/>
            <person name="Xiong Y."/>
            <person name="Grigoriev I.V."/>
            <person name="Hibbett D.S."/>
            <person name="Nagy L.G."/>
        </authorList>
    </citation>
    <scope>NUCLEOTIDE SEQUENCE [LARGE SCALE GENOMIC DNA]</scope>
    <source>
        <strain evidence="1 2">SZMC22713</strain>
    </source>
</reference>
<protein>
    <submittedName>
        <fullName evidence="1">Uncharacterized protein</fullName>
    </submittedName>
</protein>
<accession>A0A4Y7PSE4</accession>